<dbReference type="AlphaFoldDB" id="A0A150LWM5"/>
<dbReference type="Proteomes" id="UP000075683">
    <property type="component" value="Unassembled WGS sequence"/>
</dbReference>
<dbReference type="Pfam" id="PF02361">
    <property type="entry name" value="CbiQ"/>
    <property type="match status" value="1"/>
</dbReference>
<dbReference type="EMBL" id="LQYT01000061">
    <property type="protein sequence ID" value="KYD16678.1"/>
    <property type="molecule type" value="Genomic_DNA"/>
</dbReference>
<comment type="subcellular location">
    <subcellularLocation>
        <location evidence="1">Membrane</location>
        <topology evidence="1">Multi-pass membrane protein</topology>
    </subcellularLocation>
</comment>
<dbReference type="InterPro" id="IPR003339">
    <property type="entry name" value="ABC/ECF_trnsptr_transmembrane"/>
</dbReference>
<dbReference type="OrthoDB" id="2039442at2"/>
<feature type="transmembrane region" description="Helical" evidence="5">
    <location>
        <begin position="131"/>
        <end position="149"/>
    </location>
</feature>
<evidence type="ECO:0000256" key="2">
    <source>
        <dbReference type="ARBA" id="ARBA00022692"/>
    </source>
</evidence>
<reference evidence="6 8" key="1">
    <citation type="submission" date="2016-01" db="EMBL/GenBank/DDBJ databases">
        <title>Draft Genome Sequences of Seven Thermophilic Sporeformers Isolated from Foods.</title>
        <authorList>
            <person name="Berendsen E.M."/>
            <person name="Wells-Bennik M.H."/>
            <person name="Krawcyk A.O."/>
            <person name="De Jong A."/>
            <person name="Holsappel S."/>
            <person name="Eijlander R.T."/>
            <person name="Kuipers O.P."/>
        </authorList>
    </citation>
    <scope>NUCLEOTIDE SEQUENCE [LARGE SCALE GENOMIC DNA]</scope>
    <source>
        <strain evidence="6 8">B4135</strain>
    </source>
</reference>
<dbReference type="EMBL" id="QEWE01000012">
    <property type="protein sequence ID" value="REJ29979.1"/>
    <property type="molecule type" value="Genomic_DNA"/>
</dbReference>
<comment type="caution">
    <text evidence="6">The sequence shown here is derived from an EMBL/GenBank/DDBJ whole genome shotgun (WGS) entry which is preliminary data.</text>
</comment>
<evidence type="ECO:0000256" key="5">
    <source>
        <dbReference type="SAM" id="Phobius"/>
    </source>
</evidence>
<keyword evidence="2 5" id="KW-0812">Transmembrane</keyword>
<organism evidence="6 8">
    <name type="scientific">Caldibacillus debilis</name>
    <dbReference type="NCBI Taxonomy" id="301148"/>
    <lineage>
        <taxon>Bacteria</taxon>
        <taxon>Bacillati</taxon>
        <taxon>Bacillota</taxon>
        <taxon>Bacilli</taxon>
        <taxon>Bacillales</taxon>
        <taxon>Bacillaceae</taxon>
        <taxon>Caldibacillus</taxon>
    </lineage>
</organism>
<evidence type="ECO:0000313" key="8">
    <source>
        <dbReference type="Proteomes" id="UP000075683"/>
    </source>
</evidence>
<feature type="transmembrane region" description="Helical" evidence="5">
    <location>
        <begin position="264"/>
        <end position="280"/>
    </location>
</feature>
<evidence type="ECO:0000256" key="4">
    <source>
        <dbReference type="ARBA" id="ARBA00023136"/>
    </source>
</evidence>
<feature type="transmembrane region" description="Helical" evidence="5">
    <location>
        <begin position="224"/>
        <end position="244"/>
    </location>
</feature>
<proteinExistence type="predicted"/>
<evidence type="ECO:0000313" key="6">
    <source>
        <dbReference type="EMBL" id="KYD16678.1"/>
    </source>
</evidence>
<dbReference type="RefSeq" id="WP_020156441.1">
    <property type="nucleotide sequence ID" value="NZ_LQYT01000061.1"/>
</dbReference>
<evidence type="ECO:0000256" key="1">
    <source>
        <dbReference type="ARBA" id="ARBA00004141"/>
    </source>
</evidence>
<dbReference type="Proteomes" id="UP000257014">
    <property type="component" value="Unassembled WGS sequence"/>
</dbReference>
<keyword evidence="3 5" id="KW-1133">Transmembrane helix</keyword>
<protein>
    <submittedName>
        <fullName evidence="7">Energy-coupling factor transporter transmembrane protein EcfT</fullName>
    </submittedName>
</protein>
<feature type="transmembrane region" description="Helical" evidence="5">
    <location>
        <begin position="55"/>
        <end position="74"/>
    </location>
</feature>
<gene>
    <name evidence="6" type="ORF">B4135_2590</name>
    <name evidence="7" type="ORF">C6P37_04085</name>
</gene>
<dbReference type="CDD" id="cd16914">
    <property type="entry name" value="EcfT"/>
    <property type="match status" value="1"/>
</dbReference>
<sequence>MADGFRSLHPFAALLYYVFAFTAIMICQHPFFLFFSGLILTAVNLVLDRGRTLKGWGALFALFTLSLLILTPLFNHRGSVILFYVFQNPVTLEAVLQGAMNGLTLFSLLALFSTFHLVIDGRKFLFLFSKWLPKWALLAMLAVRFVPLFKRRLDEIGMVQRGRGMGIAAGPLRQRMKHGMLLTQILLTWSLEDGIQTADSMLARGYGLGKRSKYTPYSFRPGDFAAIVFLLALSAATVAGWYLGDGLLTLFPGLEPVLLYGREWVFFSFFALLIGFPLIAEGKEAAAWRYWRRKI</sequence>
<name>A0A150LWM5_9BACI</name>
<evidence type="ECO:0000313" key="7">
    <source>
        <dbReference type="EMBL" id="REJ29979.1"/>
    </source>
</evidence>
<feature type="transmembrane region" description="Helical" evidence="5">
    <location>
        <begin position="94"/>
        <end position="119"/>
    </location>
</feature>
<keyword evidence="4 5" id="KW-0472">Membrane</keyword>
<reference evidence="7 9" key="2">
    <citation type="submission" date="2018-03" db="EMBL/GenBank/DDBJ databases">
        <authorList>
            <person name="Keele B.F."/>
        </authorList>
    </citation>
    <scope>NUCLEOTIDE SEQUENCE [LARGE SCALE GENOMIC DNA]</scope>
    <source>
        <strain evidence="7">ZCTH4_d</strain>
    </source>
</reference>
<dbReference type="STRING" id="301148.B4135_2590"/>
<evidence type="ECO:0000313" key="9">
    <source>
        <dbReference type="Proteomes" id="UP000257014"/>
    </source>
</evidence>
<evidence type="ECO:0000256" key="3">
    <source>
        <dbReference type="ARBA" id="ARBA00022989"/>
    </source>
</evidence>
<accession>A0A150LWM5</accession>
<dbReference type="GO" id="GO:0005886">
    <property type="term" value="C:plasma membrane"/>
    <property type="evidence" value="ECO:0007669"/>
    <property type="project" value="UniProtKB-ARBA"/>
</dbReference>
<feature type="transmembrane region" description="Helical" evidence="5">
    <location>
        <begin position="14"/>
        <end position="43"/>
    </location>
</feature>